<dbReference type="Proteomes" id="UP000811545">
    <property type="component" value="Unassembled WGS sequence"/>
</dbReference>
<evidence type="ECO:0000256" key="4">
    <source>
        <dbReference type="ARBA" id="ARBA00022932"/>
    </source>
</evidence>
<feature type="domain" description="DNA polymerase III delta N-terminal" evidence="5">
    <location>
        <begin position="26"/>
        <end position="144"/>
    </location>
</feature>
<protein>
    <recommendedName>
        <fullName evidence="5">DNA polymerase III delta N-terminal domain-containing protein</fullName>
    </recommendedName>
</protein>
<evidence type="ECO:0000313" key="7">
    <source>
        <dbReference type="Proteomes" id="UP000811545"/>
    </source>
</evidence>
<dbReference type="Gene3D" id="3.40.50.300">
    <property type="entry name" value="P-loop containing nucleotide triphosphate hydrolases"/>
    <property type="match status" value="1"/>
</dbReference>
<keyword evidence="4" id="KW-0239">DNA-directed DNA polymerase</keyword>
<gene>
    <name evidence="6" type="ORF">DDT42_01652</name>
</gene>
<dbReference type="NCBIfam" id="TIGR01128">
    <property type="entry name" value="holA"/>
    <property type="match status" value="1"/>
</dbReference>
<dbReference type="InterPro" id="IPR027417">
    <property type="entry name" value="P-loop_NTPase"/>
</dbReference>
<dbReference type="GO" id="GO:0003887">
    <property type="term" value="F:DNA-directed DNA polymerase activity"/>
    <property type="evidence" value="ECO:0007669"/>
    <property type="project" value="UniProtKB-KW"/>
</dbReference>
<proteinExistence type="predicted"/>
<dbReference type="Gene3D" id="1.10.8.60">
    <property type="match status" value="1"/>
</dbReference>
<dbReference type="Pfam" id="PF06144">
    <property type="entry name" value="DNA_pol3_delta"/>
    <property type="match status" value="1"/>
</dbReference>
<evidence type="ECO:0000259" key="5">
    <source>
        <dbReference type="Pfam" id="PF06144"/>
    </source>
</evidence>
<reference evidence="6 7" key="1">
    <citation type="journal article" date="2021" name="bioRxiv">
        <title>Unique metabolic strategies in Hadean analogues reveal hints for primordial physiology.</title>
        <authorList>
            <person name="Nobu M.K."/>
            <person name="Nakai R."/>
            <person name="Tamazawa S."/>
            <person name="Mori H."/>
            <person name="Toyoda A."/>
            <person name="Ijiri A."/>
            <person name="Suzuki S."/>
            <person name="Kurokawa K."/>
            <person name="Kamagata Y."/>
            <person name="Tamaki H."/>
        </authorList>
    </citation>
    <scope>NUCLEOTIDE SEQUENCE [LARGE SCALE GENOMIC DNA]</scope>
    <source>
        <strain evidence="6">BS525</strain>
    </source>
</reference>
<organism evidence="6 7">
    <name type="scientific">Psychracetigena formicireducens</name>
    <dbReference type="NCBI Taxonomy" id="2986056"/>
    <lineage>
        <taxon>Bacteria</taxon>
        <taxon>Bacillati</taxon>
        <taxon>Candidatus Lithacetigenota</taxon>
        <taxon>Candidatus Psychracetigena</taxon>
    </lineage>
</organism>
<dbReference type="PANTHER" id="PTHR34388:SF1">
    <property type="entry name" value="DNA POLYMERASE III SUBUNIT DELTA"/>
    <property type="match status" value="1"/>
</dbReference>
<keyword evidence="2" id="KW-0548">Nucleotidyltransferase</keyword>
<keyword evidence="3" id="KW-0235">DNA replication</keyword>
<dbReference type="AlphaFoldDB" id="A0A9E2BHN9"/>
<dbReference type="EMBL" id="QLTW01000168">
    <property type="protein sequence ID" value="MBT9145775.1"/>
    <property type="molecule type" value="Genomic_DNA"/>
</dbReference>
<name>A0A9E2BHN9_PSYF1</name>
<evidence type="ECO:0000256" key="1">
    <source>
        <dbReference type="ARBA" id="ARBA00022679"/>
    </source>
</evidence>
<dbReference type="GO" id="GO:0003677">
    <property type="term" value="F:DNA binding"/>
    <property type="evidence" value="ECO:0007669"/>
    <property type="project" value="InterPro"/>
</dbReference>
<evidence type="ECO:0000256" key="2">
    <source>
        <dbReference type="ARBA" id="ARBA00022695"/>
    </source>
</evidence>
<dbReference type="GO" id="GO:0006261">
    <property type="term" value="P:DNA-templated DNA replication"/>
    <property type="evidence" value="ECO:0007669"/>
    <property type="project" value="TreeGrafter"/>
</dbReference>
<evidence type="ECO:0000256" key="3">
    <source>
        <dbReference type="ARBA" id="ARBA00022705"/>
    </source>
</evidence>
<accession>A0A9E2BHN9</accession>
<dbReference type="InterPro" id="IPR005790">
    <property type="entry name" value="DNA_polIII_delta"/>
</dbReference>
<dbReference type="GO" id="GO:0009360">
    <property type="term" value="C:DNA polymerase III complex"/>
    <property type="evidence" value="ECO:0007669"/>
    <property type="project" value="InterPro"/>
</dbReference>
<comment type="caution">
    <text evidence="6">The sequence shown here is derived from an EMBL/GenBank/DDBJ whole genome shotgun (WGS) entry which is preliminary data.</text>
</comment>
<evidence type="ECO:0000313" key="6">
    <source>
        <dbReference type="EMBL" id="MBT9145775.1"/>
    </source>
</evidence>
<sequence length="253" mass="28708">MATKTAQASASSILKEVKQNKFQPVYFLFGEEPFFIDQITNAIEKYALPAEAKSFNQVVLYGKDCNIGAIINNARRFPMMAERVVVIIKEAHSLPDWKNSEATNTLEKYLKSPQTSTVLVFAFKNKSFDKRVKIAKVLEEYTVFFESKKISDAKLDSFVQDQLAELNLKAENNAIQLLTENIGNDPSRIKSELDKLAINLKERRLLLTIFINLLVSLVNTTSLNYKKLWFSAILSSAIRLFNTSLKMAKLVIL</sequence>
<dbReference type="PANTHER" id="PTHR34388">
    <property type="entry name" value="DNA POLYMERASE III SUBUNIT DELTA"/>
    <property type="match status" value="1"/>
</dbReference>
<dbReference type="SUPFAM" id="SSF52540">
    <property type="entry name" value="P-loop containing nucleoside triphosphate hydrolases"/>
    <property type="match status" value="1"/>
</dbReference>
<dbReference type="InterPro" id="IPR010372">
    <property type="entry name" value="DNA_pol3_delta_N"/>
</dbReference>
<keyword evidence="1" id="KW-0808">Transferase</keyword>